<feature type="compositionally biased region" description="Pro residues" evidence="6">
    <location>
        <begin position="316"/>
        <end position="338"/>
    </location>
</feature>
<evidence type="ECO:0000256" key="4">
    <source>
        <dbReference type="PROSITE-ProRule" id="PRU00023"/>
    </source>
</evidence>
<feature type="compositionally biased region" description="Basic and acidic residues" evidence="6">
    <location>
        <begin position="624"/>
        <end position="633"/>
    </location>
</feature>
<comment type="similarity">
    <text evidence="3">Belongs to the NRARP family.</text>
</comment>
<dbReference type="Gene3D" id="1.25.40.20">
    <property type="entry name" value="Ankyrin repeat-containing domain"/>
    <property type="match status" value="2"/>
</dbReference>
<dbReference type="Gene3D" id="6.10.140.390">
    <property type="match status" value="1"/>
</dbReference>
<dbReference type="PANTHER" id="PTHR24179">
    <property type="entry name" value="PROTEIN PHOSPHATASE 1 REGULATORY SUBUNIT 12"/>
    <property type="match status" value="1"/>
</dbReference>
<feature type="compositionally biased region" description="Polar residues" evidence="6">
    <location>
        <begin position="590"/>
        <end position="612"/>
    </location>
</feature>
<dbReference type="PANTHER" id="PTHR24179:SF21">
    <property type="entry name" value="MYOSIN BINDING SUBUNIT, ISOFORM O"/>
    <property type="match status" value="1"/>
</dbReference>
<dbReference type="Pfam" id="PF12796">
    <property type="entry name" value="Ank_2"/>
    <property type="match status" value="2"/>
</dbReference>
<sequence>MSLTIDHSRQENGREKRQEQLARWDESQTATISDDRAAYRGGPSKIKFGSGAIFLSACQAGDYEEIEAVLRDNDDITINYANSDGLTALHSATIDGNVKMVKYLISKGADINVQDHEGWSCLHAAASCGYVEIAKILVENKIDLLPVTSEGELAQDVAAEDNPKMKKYLDELYASIDTEAEHNKEEQLMFHDASQFYHYYKKFNKVYEPEPIDPSTKAGPLHVAAAKGYLTVIKLLLEAGFSPHKQDADGWTPLHAACHWEQQEAAEYLAAYGANFNIRNSLGQRPIDVLTAQKLIPKIRDLGKNRPKRESLPELPELPPFSLPEPQPEPTPATPEPEPTTSKTLPSRTIEQPKREPEQNSASDSPKKPKVGFANLDKEQRADSPWDVKLKQNSNATASPSVKKREKYGVQDDSISVKDSFRQFETSGKEIRRTKRVSSTVENPDSDQRHTGQTPIPGLLNEVERSHKAKNKRKTRQATTGVTLDVYKQAKELAEKSMKKNQTETKSSTSFDRNTDPVSFPSGYIPSDQRTEQPSINALLNPNIAKQEMLRKMLAKKTDSKKSPSETKKSIVPSVDSSESSNTTSLPAGRSSSDSTHSAATRKTSSETTKNNLEAPAPSARTRTTSETRRNSDMEFPQHLSRIRSPVPDKNEDAEVDYKSKYEDLKRKLEEQARRIQTLEAEKADLAKDKATLSEKLSNMQLNGSYDSETERLENLKLKQENAALIRIIAKVSK</sequence>
<feature type="compositionally biased region" description="Basic and acidic residues" evidence="6">
    <location>
        <begin position="301"/>
        <end position="312"/>
    </location>
</feature>
<feature type="compositionally biased region" description="Basic and acidic residues" evidence="6">
    <location>
        <begin position="548"/>
        <end position="569"/>
    </location>
</feature>
<accession>A0ABN7T2A3</accession>
<keyword evidence="2" id="KW-0677">Repeat</keyword>
<dbReference type="Proteomes" id="UP001158576">
    <property type="component" value="Chromosome 2"/>
</dbReference>
<feature type="compositionally biased region" description="Basic and acidic residues" evidence="6">
    <location>
        <begin position="376"/>
        <end position="390"/>
    </location>
</feature>
<feature type="repeat" description="ANK" evidence="4">
    <location>
        <begin position="249"/>
        <end position="281"/>
    </location>
</feature>
<feature type="compositionally biased region" description="Low complexity" evidence="6">
    <location>
        <begin position="570"/>
        <end position="585"/>
    </location>
</feature>
<dbReference type="InterPro" id="IPR036770">
    <property type="entry name" value="Ankyrin_rpt-contain_sf"/>
</dbReference>
<dbReference type="InterPro" id="IPR002110">
    <property type="entry name" value="Ankyrin_rpt"/>
</dbReference>
<feature type="region of interest" description="Disordered" evidence="6">
    <location>
        <begin position="1"/>
        <end position="27"/>
    </location>
</feature>
<dbReference type="SMART" id="SM00248">
    <property type="entry name" value="ANK"/>
    <property type="match status" value="5"/>
</dbReference>
<dbReference type="SUPFAM" id="SSF48403">
    <property type="entry name" value="Ankyrin repeat"/>
    <property type="match status" value="1"/>
</dbReference>
<feature type="coiled-coil region" evidence="5">
    <location>
        <begin position="655"/>
        <end position="719"/>
    </location>
</feature>
<dbReference type="InterPro" id="IPR051226">
    <property type="entry name" value="PP1_Regulatory_Subunit"/>
</dbReference>
<feature type="compositionally biased region" description="Basic and acidic residues" evidence="6">
    <location>
        <begin position="1"/>
        <end position="26"/>
    </location>
</feature>
<feature type="region of interest" description="Disordered" evidence="6">
    <location>
        <begin position="301"/>
        <end position="413"/>
    </location>
</feature>
<feature type="region of interest" description="Disordered" evidence="6">
    <location>
        <begin position="495"/>
        <end position="654"/>
    </location>
</feature>
<evidence type="ECO:0000256" key="5">
    <source>
        <dbReference type="SAM" id="Coils"/>
    </source>
</evidence>
<dbReference type="EMBL" id="OU015567">
    <property type="protein sequence ID" value="CAG5111746.1"/>
    <property type="molecule type" value="Genomic_DNA"/>
</dbReference>
<keyword evidence="1" id="KW-0217">Developmental protein</keyword>
<feature type="compositionally biased region" description="Basic residues" evidence="6">
    <location>
        <begin position="467"/>
        <end position="476"/>
    </location>
</feature>
<reference evidence="7 8" key="1">
    <citation type="submission" date="2021-04" db="EMBL/GenBank/DDBJ databases">
        <authorList>
            <person name="Bliznina A."/>
        </authorList>
    </citation>
    <scope>NUCLEOTIDE SEQUENCE [LARGE SCALE GENOMIC DNA]</scope>
</reference>
<feature type="region of interest" description="Disordered" evidence="6">
    <location>
        <begin position="426"/>
        <end position="483"/>
    </location>
</feature>
<name>A0ABN7T2A3_OIKDI</name>
<feature type="repeat" description="ANK" evidence="4">
    <location>
        <begin position="216"/>
        <end position="248"/>
    </location>
</feature>
<keyword evidence="8" id="KW-1185">Reference proteome</keyword>
<dbReference type="PROSITE" id="PS50297">
    <property type="entry name" value="ANK_REP_REGION"/>
    <property type="match status" value="3"/>
</dbReference>
<feature type="compositionally biased region" description="Polar residues" evidence="6">
    <location>
        <begin position="391"/>
        <end position="400"/>
    </location>
</feature>
<feature type="repeat" description="ANK" evidence="4">
    <location>
        <begin position="117"/>
        <end position="149"/>
    </location>
</feature>
<keyword evidence="4" id="KW-0040">ANK repeat</keyword>
<evidence type="ECO:0000313" key="7">
    <source>
        <dbReference type="EMBL" id="CAG5111746.1"/>
    </source>
</evidence>
<dbReference type="PROSITE" id="PS50088">
    <property type="entry name" value="ANK_REPEAT"/>
    <property type="match status" value="4"/>
</dbReference>
<gene>
    <name evidence="7" type="ORF">OKIOD_LOCUS14785</name>
</gene>
<evidence type="ECO:0000256" key="6">
    <source>
        <dbReference type="SAM" id="MobiDB-lite"/>
    </source>
</evidence>
<feature type="repeat" description="ANK" evidence="4">
    <location>
        <begin position="84"/>
        <end position="116"/>
    </location>
</feature>
<evidence type="ECO:0000256" key="1">
    <source>
        <dbReference type="ARBA" id="ARBA00022473"/>
    </source>
</evidence>
<evidence type="ECO:0000256" key="3">
    <source>
        <dbReference type="ARBA" id="ARBA00038386"/>
    </source>
</evidence>
<proteinExistence type="inferred from homology"/>
<organism evidence="7 8">
    <name type="scientific">Oikopleura dioica</name>
    <name type="common">Tunicate</name>
    <dbReference type="NCBI Taxonomy" id="34765"/>
    <lineage>
        <taxon>Eukaryota</taxon>
        <taxon>Metazoa</taxon>
        <taxon>Chordata</taxon>
        <taxon>Tunicata</taxon>
        <taxon>Appendicularia</taxon>
        <taxon>Copelata</taxon>
        <taxon>Oikopleuridae</taxon>
        <taxon>Oikopleura</taxon>
    </lineage>
</organism>
<evidence type="ECO:0000313" key="8">
    <source>
        <dbReference type="Proteomes" id="UP001158576"/>
    </source>
</evidence>
<keyword evidence="5" id="KW-0175">Coiled coil</keyword>
<protein>
    <submittedName>
        <fullName evidence="7">Oidioi.mRNA.OKI2018_I69.chr2.g6020.t1.cds</fullName>
    </submittedName>
</protein>
<evidence type="ECO:0000256" key="2">
    <source>
        <dbReference type="ARBA" id="ARBA00022737"/>
    </source>
</evidence>